<sequence length="1033" mass="115029">MGGQGRAGGEFGFGPPSLRYIQPAGAARQHDTAKVKVFDLSARRSRGFSSPSFSLLRSHRPAAPAAGAGPRPALLHIGFNYVETDMDANANLGMETRQLTITTLQRYNGLDFPDMFYSAEPSDEEDEAVDENEEYTACYEATIDDCINSLHTPAHYTAAELSRRDIEFEYDWLLDGSEDEDEGPLNKTKRRRQRRYGDSDLDQTICMLELEHASYTSSTGGSTCVSVGENSVNDNDSASSGHEETIEFIGIGAQTAAAGFANFADFSALDQPDEVLQRDVLYEYVEKKEPHEENDNANQLQTNCQVRSFIDGYNPPQSIECLVETLESELDVTIKTCLSVAENQDSDMVELDRVAHESQVSQVDVQCAPKESNEESAQRQSSSLMSDVLLKTLPLPMPNSTSDDRVASFTRRLQNEHCSSSAQTGLYDDDALERKLSRTIYSGYFDDSSSTQKSDQDKDVHSIVLDEILSVPWPFHQIDLDNSIFSNEHSESDSDSQNCLDFDPYISNRLSELDSAFRDVMEVAAARVGKKEETLNHEVNLVFDSLMQVETALMFIAETRKLVLSASQGYTVEDSVHDVISCRMDVVRFAEKKEILQDLLDAIDHVSIVKEREADWWHRLQRGEPFESMVNDTRQLLVMIEGEESLVRLSCLEPMRLRIRELPHLLLQTIEESLTSFLGTIISAQEKIDFDRAKNQYLGLFRSWCLCYRMILDILPSGVKAETIKAEWLTTYLRAFRFHIRRATACAVIDSFGDENVKSAASDVGAAHDLGAQLDQSKLDSVVDSLCQRLFELRFTTSSDGNALSSTFYHLCSRHVEILSLHSTILRWHGSKDGGISDSSGNSVSSVSSTSSSCTEGSTLSQDSEAPPVPGGLQFAFIDVQSVLRSNQTSLYISCEESILSFAEGYMEMKESGNLLVSDATTDSLSSIHGISKQFQDFALHFFRNNDDDSRSSGIQPSKSCAIEDCLAKLYDSHLRSVHIEAMKTTGTLLRHEPWQLSPIELNSGSRTADPTLRTYEVSGLVEDPFKADLLTF</sequence>
<dbReference type="EMBL" id="AGNL01002945">
    <property type="protein sequence ID" value="EJK75412.1"/>
    <property type="molecule type" value="Genomic_DNA"/>
</dbReference>
<feature type="compositionally biased region" description="Low complexity" evidence="1">
    <location>
        <begin position="835"/>
        <end position="861"/>
    </location>
</feature>
<dbReference type="InterPro" id="IPR040047">
    <property type="entry name" value="VPS50"/>
</dbReference>
<dbReference type="PANTHER" id="PTHR13258:SF0">
    <property type="entry name" value="SYNDETIN"/>
    <property type="match status" value="1"/>
</dbReference>
<evidence type="ECO:0000313" key="3">
    <source>
        <dbReference type="Proteomes" id="UP000266841"/>
    </source>
</evidence>
<protein>
    <submittedName>
        <fullName evidence="2">Uncharacterized protein</fullName>
    </submittedName>
</protein>
<feature type="region of interest" description="Disordered" evidence="1">
    <location>
        <begin position="835"/>
        <end position="867"/>
    </location>
</feature>
<dbReference type="GO" id="GO:0005829">
    <property type="term" value="C:cytosol"/>
    <property type="evidence" value="ECO:0007669"/>
    <property type="project" value="GOC"/>
</dbReference>
<evidence type="ECO:0000256" key="1">
    <source>
        <dbReference type="SAM" id="MobiDB-lite"/>
    </source>
</evidence>
<name>K0TQ46_THAOC</name>
<dbReference type="Proteomes" id="UP000266841">
    <property type="component" value="Unassembled WGS sequence"/>
</dbReference>
<proteinExistence type="predicted"/>
<gene>
    <name evidence="2" type="ORF">THAOC_02863</name>
</gene>
<comment type="caution">
    <text evidence="2">The sequence shown here is derived from an EMBL/GenBank/DDBJ whole genome shotgun (WGS) entry which is preliminary data.</text>
</comment>
<accession>K0TQ46</accession>
<dbReference type="GO" id="GO:0000149">
    <property type="term" value="F:SNARE binding"/>
    <property type="evidence" value="ECO:0007669"/>
    <property type="project" value="TreeGrafter"/>
</dbReference>
<organism evidence="2 3">
    <name type="scientific">Thalassiosira oceanica</name>
    <name type="common">Marine diatom</name>
    <dbReference type="NCBI Taxonomy" id="159749"/>
    <lineage>
        <taxon>Eukaryota</taxon>
        <taxon>Sar</taxon>
        <taxon>Stramenopiles</taxon>
        <taxon>Ochrophyta</taxon>
        <taxon>Bacillariophyta</taxon>
        <taxon>Coscinodiscophyceae</taxon>
        <taxon>Thalassiosirophycidae</taxon>
        <taxon>Thalassiosirales</taxon>
        <taxon>Thalassiosiraceae</taxon>
        <taxon>Thalassiosira</taxon>
    </lineage>
</organism>
<reference evidence="2 3" key="1">
    <citation type="journal article" date="2012" name="Genome Biol.">
        <title>Genome and low-iron response of an oceanic diatom adapted to chronic iron limitation.</title>
        <authorList>
            <person name="Lommer M."/>
            <person name="Specht M."/>
            <person name="Roy A.S."/>
            <person name="Kraemer L."/>
            <person name="Andreson R."/>
            <person name="Gutowska M.A."/>
            <person name="Wolf J."/>
            <person name="Bergner S.V."/>
            <person name="Schilhabel M.B."/>
            <person name="Klostermeier U.C."/>
            <person name="Beiko R.G."/>
            <person name="Rosenstiel P."/>
            <person name="Hippler M."/>
            <person name="Laroche J."/>
        </authorList>
    </citation>
    <scope>NUCLEOTIDE SEQUENCE [LARGE SCALE GENOMIC DNA]</scope>
    <source>
        <strain evidence="2 3">CCMP1005</strain>
    </source>
</reference>
<keyword evidence="3" id="KW-1185">Reference proteome</keyword>
<dbReference type="GO" id="GO:1990745">
    <property type="term" value="C:EARP complex"/>
    <property type="evidence" value="ECO:0007669"/>
    <property type="project" value="InterPro"/>
</dbReference>
<dbReference type="GO" id="GO:0042147">
    <property type="term" value="P:retrograde transport, endosome to Golgi"/>
    <property type="evidence" value="ECO:0007669"/>
    <property type="project" value="InterPro"/>
</dbReference>
<dbReference type="eggNOG" id="ENOG502SWVK">
    <property type="taxonomic scope" value="Eukaryota"/>
</dbReference>
<dbReference type="GO" id="GO:0032456">
    <property type="term" value="P:endocytic recycling"/>
    <property type="evidence" value="ECO:0007669"/>
    <property type="project" value="InterPro"/>
</dbReference>
<evidence type="ECO:0000313" key="2">
    <source>
        <dbReference type="EMBL" id="EJK75412.1"/>
    </source>
</evidence>
<dbReference type="PANTHER" id="PTHR13258">
    <property type="entry name" value="SYNDETIN"/>
    <property type="match status" value="1"/>
</dbReference>
<dbReference type="AlphaFoldDB" id="K0TQ46"/>